<dbReference type="RefSeq" id="WP_011629109.1">
    <property type="nucleotide sequence ID" value="NC_008340.1"/>
</dbReference>
<dbReference type="HOGENOM" id="CLU_1259438_0_0_6"/>
<reference evidence="3" key="1">
    <citation type="submission" date="2006-08" db="EMBL/GenBank/DDBJ databases">
        <title>Complete sequence of Alkalilimnicola ehrilichei MLHE-1.</title>
        <authorList>
            <person name="Copeland A."/>
            <person name="Lucas S."/>
            <person name="Lapidus A."/>
            <person name="Barry K."/>
            <person name="Detter J.C."/>
            <person name="Glavina del Rio T."/>
            <person name="Hammon N."/>
            <person name="Israni S."/>
            <person name="Dalin E."/>
            <person name="Tice H."/>
            <person name="Pitluck S."/>
            <person name="Sims D."/>
            <person name="Brettin T."/>
            <person name="Bruce D."/>
            <person name="Han C."/>
            <person name="Tapia R."/>
            <person name="Gilna P."/>
            <person name="Schmutz J."/>
            <person name="Larimer F."/>
            <person name="Land M."/>
            <person name="Hauser L."/>
            <person name="Kyrpides N."/>
            <person name="Mikhailova N."/>
            <person name="Oremland R.S."/>
            <person name="Hoeft S.E."/>
            <person name="Switzer-Blum J."/>
            <person name="Kulp T."/>
            <person name="King G."/>
            <person name="Tabita R."/>
            <person name="Witte B."/>
            <person name="Santini J.M."/>
            <person name="Basu P."/>
            <person name="Hollibaugh J.T."/>
            <person name="Xie G."/>
            <person name="Stolz J.F."/>
            <person name="Richardson P."/>
        </authorList>
    </citation>
    <scope>NUCLEOTIDE SEQUENCE [LARGE SCALE GENOMIC DNA]</scope>
    <source>
        <strain evidence="3">ATCC BAA-1101 / DSM 17681 / MLHE-1</strain>
    </source>
</reference>
<feature type="transmembrane region" description="Helical" evidence="1">
    <location>
        <begin position="60"/>
        <end position="81"/>
    </location>
</feature>
<dbReference type="OrthoDB" id="188694at2"/>
<keyword evidence="3" id="KW-1185">Reference proteome</keyword>
<feature type="transmembrane region" description="Helical" evidence="1">
    <location>
        <begin position="101"/>
        <end position="121"/>
    </location>
</feature>
<feature type="transmembrane region" description="Helical" evidence="1">
    <location>
        <begin position="34"/>
        <end position="53"/>
    </location>
</feature>
<evidence type="ECO:0000313" key="3">
    <source>
        <dbReference type="Proteomes" id="UP000001962"/>
    </source>
</evidence>
<keyword evidence="1" id="KW-0472">Membrane</keyword>
<organism evidence="2 3">
    <name type="scientific">Alkalilimnicola ehrlichii (strain ATCC BAA-1101 / DSM 17681 / MLHE-1)</name>
    <dbReference type="NCBI Taxonomy" id="187272"/>
    <lineage>
        <taxon>Bacteria</taxon>
        <taxon>Pseudomonadati</taxon>
        <taxon>Pseudomonadota</taxon>
        <taxon>Gammaproteobacteria</taxon>
        <taxon>Chromatiales</taxon>
        <taxon>Ectothiorhodospiraceae</taxon>
        <taxon>Alkalilimnicola</taxon>
    </lineage>
</organism>
<feature type="transmembrane region" description="Helical" evidence="1">
    <location>
        <begin position="170"/>
        <end position="195"/>
    </location>
</feature>
<keyword evidence="1" id="KW-1133">Transmembrane helix</keyword>
<keyword evidence="1" id="KW-0812">Transmembrane</keyword>
<evidence type="ECO:0000313" key="2">
    <source>
        <dbReference type="EMBL" id="ABI56714.1"/>
    </source>
</evidence>
<feature type="transmembrane region" description="Helical" evidence="1">
    <location>
        <begin position="12"/>
        <end position="28"/>
    </location>
</feature>
<evidence type="ECO:0000256" key="1">
    <source>
        <dbReference type="SAM" id="Phobius"/>
    </source>
</evidence>
<dbReference type="EMBL" id="CP000453">
    <property type="protein sequence ID" value="ABI56714.1"/>
    <property type="molecule type" value="Genomic_DNA"/>
</dbReference>
<name>Q0A8X3_ALKEH</name>
<accession>Q0A8X3</accession>
<dbReference type="eggNOG" id="ENOG5032RMK">
    <property type="taxonomic scope" value="Bacteria"/>
</dbReference>
<proteinExistence type="predicted"/>
<gene>
    <name evidence="2" type="ordered locus">Mlg_1365</name>
</gene>
<feature type="transmembrane region" description="Helical" evidence="1">
    <location>
        <begin position="130"/>
        <end position="150"/>
    </location>
</feature>
<dbReference type="Proteomes" id="UP000001962">
    <property type="component" value="Chromosome"/>
</dbReference>
<dbReference type="AlphaFoldDB" id="Q0A8X3"/>
<evidence type="ECO:0008006" key="4">
    <source>
        <dbReference type="Google" id="ProtNLM"/>
    </source>
</evidence>
<sequence length="202" mass="22653">MPSSTIPGWLKWGYLGFVAVLVPAYFWWYGPANFLWFSNAALLLGLAGVWLGHRLILSSLLIAVLVPELGWIMGFLSGLVLGGEPPLGVTAYMFDPDIPPFIRALSLYHAVLPFLLLWLVVRLGYDRRAVLCWPPVGWTLLVASYLLSTPEQNINWVFGISEPQQLMPPWLWLAALLTASTLLWGATHLLVTYLLRWSHAAR</sequence>
<protein>
    <recommendedName>
        <fullName evidence="4">Membrane-associated protein</fullName>
    </recommendedName>
</protein>
<dbReference type="KEGG" id="aeh:Mlg_1365"/>